<gene>
    <name evidence="2" type="ORF">NO2_0802</name>
</gene>
<organism evidence="2 3">
    <name type="scientific">Candidatus Termititenax persephonae</name>
    <dbReference type="NCBI Taxonomy" id="2218525"/>
    <lineage>
        <taxon>Bacteria</taxon>
        <taxon>Bacillati</taxon>
        <taxon>Candidatus Margulisiibacteriota</taxon>
        <taxon>Candidatus Termititenacia</taxon>
        <taxon>Candidatus Termititenacales</taxon>
        <taxon>Candidatus Termititenacaceae</taxon>
        <taxon>Candidatus Termititenax</taxon>
    </lineage>
</organism>
<feature type="region of interest" description="Disordered" evidence="1">
    <location>
        <begin position="162"/>
        <end position="186"/>
    </location>
</feature>
<protein>
    <submittedName>
        <fullName evidence="2">Uncharacterized protein</fullName>
    </submittedName>
</protein>
<dbReference type="EMBL" id="BGZO01000019">
    <property type="protein sequence ID" value="GBR76210.1"/>
    <property type="molecule type" value="Genomic_DNA"/>
</dbReference>
<keyword evidence="3" id="KW-1185">Reference proteome</keyword>
<reference evidence="2 3" key="1">
    <citation type="journal article" date="2019" name="ISME J.">
        <title>Genome analyses of uncultured TG2/ZB3 bacteria in 'Margulisbacteria' specifically attached to ectosymbiotic spirochetes of protists in the termite gut.</title>
        <authorList>
            <person name="Utami Y.D."/>
            <person name="Kuwahara H."/>
            <person name="Igai K."/>
            <person name="Murakami T."/>
            <person name="Sugaya K."/>
            <person name="Morikawa T."/>
            <person name="Nagura Y."/>
            <person name="Yuki M."/>
            <person name="Deevong P."/>
            <person name="Inoue T."/>
            <person name="Kihara K."/>
            <person name="Lo N."/>
            <person name="Yamada A."/>
            <person name="Ohkuma M."/>
            <person name="Hongoh Y."/>
        </authorList>
    </citation>
    <scope>NUCLEOTIDE SEQUENCE [LARGE SCALE GENOMIC DNA]</scope>
    <source>
        <strain evidence="2">NkOx7-02</strain>
    </source>
</reference>
<dbReference type="AlphaFoldDB" id="A0A388THM0"/>
<comment type="caution">
    <text evidence="2">The sequence shown here is derived from an EMBL/GenBank/DDBJ whole genome shotgun (WGS) entry which is preliminary data.</text>
</comment>
<evidence type="ECO:0000313" key="3">
    <source>
        <dbReference type="Proteomes" id="UP000275925"/>
    </source>
</evidence>
<evidence type="ECO:0000313" key="2">
    <source>
        <dbReference type="EMBL" id="GBR76210.1"/>
    </source>
</evidence>
<dbReference type="Proteomes" id="UP000275925">
    <property type="component" value="Unassembled WGS sequence"/>
</dbReference>
<name>A0A388THM0_9BACT</name>
<sequence length="186" mass="19079">MSNVFSVAGQAFSVVNTLGRAAGVIAISANVAQTLGNLTKFRFDNGNLNIPALNKDGYKVVEKSGVNIVIKDGDLTDDAKLLEIAEKANVEVQAKLSTNLSAGNFVKKAAPTASVAQPSAGVEVEAAEVARRTGTEEIGRQPIGTISYAAAKVGDASISGEITRRTPEVGLSPLSINPAAADEGAK</sequence>
<accession>A0A388THM0</accession>
<evidence type="ECO:0000256" key="1">
    <source>
        <dbReference type="SAM" id="MobiDB-lite"/>
    </source>
</evidence>
<proteinExistence type="predicted"/>